<dbReference type="Proteomes" id="UP000193427">
    <property type="component" value="Chromosome"/>
</dbReference>
<dbReference type="InterPro" id="IPR011330">
    <property type="entry name" value="Glyco_hydro/deAcase_b/a-brl"/>
</dbReference>
<sequence>MSRLVTLMYHGLYADDRELQQTIDPADRPYAVSTAAFERQLDLIQAEGLTVVDPRRLGGPLPARGVLLTFDDGHASNHHHATRILAQRGLQAVFFVTSDFIGGGRAHFCSWEQLREMDGQGMLIGSHGRTHRFFDDMSPADAAGEFRDSRDRIQQGTGRAVEQISFPGGRYRRDQLAVGRELGYTVFHTSEVGVFGGAAVPAGAEVPRIAVRATTGDATFMAFAAGSRRAVWKAQAIAAAKSAVRRTAGNRLYHLMYEKFAR</sequence>
<organism evidence="3 4">
    <name type="scientific">Piscinibacter gummiphilus</name>
    <dbReference type="NCBI Taxonomy" id="946333"/>
    <lineage>
        <taxon>Bacteria</taxon>
        <taxon>Pseudomonadati</taxon>
        <taxon>Pseudomonadota</taxon>
        <taxon>Betaproteobacteria</taxon>
        <taxon>Burkholderiales</taxon>
        <taxon>Sphaerotilaceae</taxon>
        <taxon>Piscinibacter</taxon>
    </lineage>
</organism>
<dbReference type="KEGG" id="rgu:A4W93_21315"/>
<reference evidence="3 4" key="1">
    <citation type="submission" date="2016-04" db="EMBL/GenBank/DDBJ databases">
        <title>Complete genome sequence of natural rubber-degrading, novel Gram-negative bacterium, Rhizobacter gummiphilus strain NS21.</title>
        <authorList>
            <person name="Tabata M."/>
            <person name="Kasai D."/>
            <person name="Fukuda M."/>
        </authorList>
    </citation>
    <scope>NUCLEOTIDE SEQUENCE [LARGE SCALE GENOMIC DNA]</scope>
    <source>
        <strain evidence="3 4">NS21</strain>
    </source>
</reference>
<evidence type="ECO:0000256" key="2">
    <source>
        <dbReference type="ARBA" id="ARBA00022729"/>
    </source>
</evidence>
<dbReference type="PANTHER" id="PTHR34216">
    <property type="match status" value="1"/>
</dbReference>
<gene>
    <name evidence="3" type="ORF">A4W93_21315</name>
</gene>
<proteinExistence type="predicted"/>
<dbReference type="GO" id="GO:0005576">
    <property type="term" value="C:extracellular region"/>
    <property type="evidence" value="ECO:0007669"/>
    <property type="project" value="UniProtKB-SubCell"/>
</dbReference>
<dbReference type="GO" id="GO:0016810">
    <property type="term" value="F:hydrolase activity, acting on carbon-nitrogen (but not peptide) bonds"/>
    <property type="evidence" value="ECO:0007669"/>
    <property type="project" value="InterPro"/>
</dbReference>
<dbReference type="AlphaFoldDB" id="A0A1W6LDA4"/>
<dbReference type="CDD" id="cd10918">
    <property type="entry name" value="CE4_NodB_like_5s_6s"/>
    <property type="match status" value="1"/>
</dbReference>
<protein>
    <submittedName>
        <fullName evidence="3">Uncharacterized protein</fullName>
    </submittedName>
</protein>
<dbReference type="Gene3D" id="3.20.20.370">
    <property type="entry name" value="Glycoside hydrolase/deacetylase"/>
    <property type="match status" value="1"/>
</dbReference>
<evidence type="ECO:0000256" key="1">
    <source>
        <dbReference type="ARBA" id="ARBA00004613"/>
    </source>
</evidence>
<dbReference type="PROSITE" id="PS51677">
    <property type="entry name" value="NODB"/>
    <property type="match status" value="1"/>
</dbReference>
<evidence type="ECO:0000313" key="4">
    <source>
        <dbReference type="Proteomes" id="UP000193427"/>
    </source>
</evidence>
<name>A0A1W6LDA4_9BURK</name>
<dbReference type="GO" id="GO:0005975">
    <property type="term" value="P:carbohydrate metabolic process"/>
    <property type="evidence" value="ECO:0007669"/>
    <property type="project" value="InterPro"/>
</dbReference>
<keyword evidence="2" id="KW-0732">Signal</keyword>
<dbReference type="RefSeq" id="WP_085752530.1">
    <property type="nucleotide sequence ID" value="NZ_BSPR01000006.1"/>
</dbReference>
<dbReference type="EMBL" id="CP015118">
    <property type="protein sequence ID" value="ARN22232.1"/>
    <property type="molecule type" value="Genomic_DNA"/>
</dbReference>
<dbReference type="STRING" id="946333.A4W93_21315"/>
<dbReference type="InterPro" id="IPR051398">
    <property type="entry name" value="Polysacch_Deacetylase"/>
</dbReference>
<evidence type="ECO:0000313" key="3">
    <source>
        <dbReference type="EMBL" id="ARN22232.1"/>
    </source>
</evidence>
<accession>A0A1W6LDA4</accession>
<dbReference type="OrthoDB" id="9814639at2"/>
<comment type="subcellular location">
    <subcellularLocation>
        <location evidence="1">Secreted</location>
    </subcellularLocation>
</comment>
<dbReference type="PANTHER" id="PTHR34216:SF3">
    <property type="entry name" value="POLY-BETA-1,6-N-ACETYL-D-GLUCOSAMINE N-DEACETYLASE"/>
    <property type="match status" value="1"/>
</dbReference>
<dbReference type="SUPFAM" id="SSF88713">
    <property type="entry name" value="Glycoside hydrolase/deacetylase"/>
    <property type="match status" value="1"/>
</dbReference>
<keyword evidence="4" id="KW-1185">Reference proteome</keyword>
<dbReference type="Pfam" id="PF01522">
    <property type="entry name" value="Polysacc_deac_1"/>
    <property type="match status" value="1"/>
</dbReference>
<dbReference type="InterPro" id="IPR002509">
    <property type="entry name" value="NODB_dom"/>
</dbReference>